<feature type="domain" description="HTH lysR-type" evidence="5">
    <location>
        <begin position="1"/>
        <end position="56"/>
    </location>
</feature>
<dbReference type="Pfam" id="PF03466">
    <property type="entry name" value="LysR_substrate"/>
    <property type="match status" value="1"/>
</dbReference>
<comment type="similarity">
    <text evidence="1">Belongs to the LysR transcriptional regulatory family.</text>
</comment>
<comment type="caution">
    <text evidence="6">The sequence shown here is derived from an EMBL/GenBank/DDBJ whole genome shotgun (WGS) entry which is preliminary data.</text>
</comment>
<dbReference type="GO" id="GO:0032993">
    <property type="term" value="C:protein-DNA complex"/>
    <property type="evidence" value="ECO:0007669"/>
    <property type="project" value="TreeGrafter"/>
</dbReference>
<protein>
    <submittedName>
        <fullName evidence="6">LysR family transcriptional regulator</fullName>
    </submittedName>
</protein>
<dbReference type="SUPFAM" id="SSF53850">
    <property type="entry name" value="Periplasmic binding protein-like II"/>
    <property type="match status" value="1"/>
</dbReference>
<keyword evidence="4" id="KW-0804">Transcription</keyword>
<evidence type="ECO:0000256" key="4">
    <source>
        <dbReference type="ARBA" id="ARBA00023163"/>
    </source>
</evidence>
<evidence type="ECO:0000256" key="3">
    <source>
        <dbReference type="ARBA" id="ARBA00023125"/>
    </source>
</evidence>
<proteinExistence type="inferred from homology"/>
<dbReference type="Gene3D" id="3.40.190.10">
    <property type="entry name" value="Periplasmic binding protein-like II"/>
    <property type="match status" value="2"/>
</dbReference>
<dbReference type="SUPFAM" id="SSF46785">
    <property type="entry name" value="Winged helix' DNA-binding domain"/>
    <property type="match status" value="1"/>
</dbReference>
<dbReference type="CDD" id="cd05466">
    <property type="entry name" value="PBP2_LTTR_substrate"/>
    <property type="match status" value="1"/>
</dbReference>
<reference evidence="6 7" key="1">
    <citation type="submission" date="2020-01" db="EMBL/GenBank/DDBJ databases">
        <title>Whole genome sequence of Heliobacterium gestii DSM 11169.</title>
        <authorList>
            <person name="Kyndt J.A."/>
            <person name="Meyer T.E."/>
        </authorList>
    </citation>
    <scope>NUCLEOTIDE SEQUENCE [LARGE SCALE GENOMIC DNA]</scope>
    <source>
        <strain evidence="6 7">DSM 11169</strain>
    </source>
</reference>
<evidence type="ECO:0000256" key="2">
    <source>
        <dbReference type="ARBA" id="ARBA00023015"/>
    </source>
</evidence>
<dbReference type="InterPro" id="IPR000847">
    <property type="entry name" value="LysR_HTH_N"/>
</dbReference>
<dbReference type="OrthoDB" id="9803735at2"/>
<dbReference type="AlphaFoldDB" id="A0A845LE63"/>
<dbReference type="Gene3D" id="1.10.10.10">
    <property type="entry name" value="Winged helix-like DNA-binding domain superfamily/Winged helix DNA-binding domain"/>
    <property type="match status" value="1"/>
</dbReference>
<dbReference type="GO" id="GO:0003677">
    <property type="term" value="F:DNA binding"/>
    <property type="evidence" value="ECO:0007669"/>
    <property type="project" value="UniProtKB-KW"/>
</dbReference>
<evidence type="ECO:0000313" key="7">
    <source>
        <dbReference type="Proteomes" id="UP000471031"/>
    </source>
</evidence>
<name>A0A845LE63_HELGE</name>
<dbReference type="InterPro" id="IPR036390">
    <property type="entry name" value="WH_DNA-bd_sf"/>
</dbReference>
<evidence type="ECO:0000259" key="5">
    <source>
        <dbReference type="PROSITE" id="PS50931"/>
    </source>
</evidence>
<evidence type="ECO:0000256" key="1">
    <source>
        <dbReference type="ARBA" id="ARBA00009437"/>
    </source>
</evidence>
<dbReference type="InterPro" id="IPR005119">
    <property type="entry name" value="LysR_subst-bd"/>
</dbReference>
<organism evidence="6 7">
    <name type="scientific">Heliomicrobium gestii</name>
    <name type="common">Heliobacterium gestii</name>
    <dbReference type="NCBI Taxonomy" id="2699"/>
    <lineage>
        <taxon>Bacteria</taxon>
        <taxon>Bacillati</taxon>
        <taxon>Bacillota</taxon>
        <taxon>Clostridia</taxon>
        <taxon>Eubacteriales</taxon>
        <taxon>Heliobacteriaceae</taxon>
        <taxon>Heliomicrobium</taxon>
    </lineage>
</organism>
<dbReference type="RefSeq" id="WP_161263038.1">
    <property type="nucleotide sequence ID" value="NZ_JAFBDC010000018.1"/>
</dbReference>
<keyword evidence="3" id="KW-0238">DNA-binding</keyword>
<dbReference type="EMBL" id="WXEX01000017">
    <property type="protein sequence ID" value="MZP44468.1"/>
    <property type="molecule type" value="Genomic_DNA"/>
</dbReference>
<accession>A0A845LE63</accession>
<dbReference type="InterPro" id="IPR036388">
    <property type="entry name" value="WH-like_DNA-bd_sf"/>
</dbReference>
<dbReference type="Pfam" id="PF00126">
    <property type="entry name" value="HTH_1"/>
    <property type="match status" value="1"/>
</dbReference>
<dbReference type="PANTHER" id="PTHR30346">
    <property type="entry name" value="TRANSCRIPTIONAL DUAL REGULATOR HCAR-RELATED"/>
    <property type="match status" value="1"/>
</dbReference>
<gene>
    <name evidence="6" type="ORF">GTO89_15660</name>
</gene>
<dbReference type="GO" id="GO:0003700">
    <property type="term" value="F:DNA-binding transcription factor activity"/>
    <property type="evidence" value="ECO:0007669"/>
    <property type="project" value="InterPro"/>
</dbReference>
<evidence type="ECO:0000313" key="6">
    <source>
        <dbReference type="EMBL" id="MZP44468.1"/>
    </source>
</evidence>
<dbReference type="PROSITE" id="PS50931">
    <property type="entry name" value="HTH_LYSR"/>
    <property type="match status" value="1"/>
</dbReference>
<dbReference type="PANTHER" id="PTHR30346:SF28">
    <property type="entry name" value="HTH-TYPE TRANSCRIPTIONAL REGULATOR CYNR"/>
    <property type="match status" value="1"/>
</dbReference>
<dbReference type="PRINTS" id="PR00039">
    <property type="entry name" value="HTHLYSR"/>
</dbReference>
<sequence>MDTLGIEAFLAIIQTRSLTKAAELLHLSQSTVSYRLQGLERSLGATLVERRKGVPTISLTPFGESFVTLAERWNMLKREITLLQSTGPQVCLTIGAADSLNVYVLPPLYQIFSQQCPSVRLQICTQHTMESYESMERKEIDVAFVKMERVAPGIVVEPFYVDEMVVVRRRGEERTPADIVSPLELDCQQQIYFNWGPSYQMWHDRWWDANSPSCLQVDAAALIFSLMWDARQWAIVPQSIAKACAQKDVFVVQRLSDPPPPRVCYQLTPKTPDPVKASAIDRLNQFVQSIFPPNNTQQGR</sequence>
<keyword evidence="2" id="KW-0805">Transcription regulation</keyword>
<keyword evidence="7" id="KW-1185">Reference proteome</keyword>
<dbReference type="Proteomes" id="UP000471031">
    <property type="component" value="Unassembled WGS sequence"/>
</dbReference>